<evidence type="ECO:0000256" key="1">
    <source>
        <dbReference type="SAM" id="Phobius"/>
    </source>
</evidence>
<accession>A0A4Z1JG92</accession>
<sequence length="154" mass="17194">MFSCGYWEDVGDLGEDAAGILGFYIFALGYVVPAKENIVDFSVFFGEVLLAKFRHYLDKSGGNYYPDLWLDLIRYLRLCFTGVVLFSSLLVFGKAIFDSIKNQEEKKNEAIKAGQDPSTVILYETTPEQASAAVAFIDLIFCVASIVMRKGIED</sequence>
<protein>
    <submittedName>
        <fullName evidence="2">Uncharacterized protein</fullName>
    </submittedName>
</protein>
<keyword evidence="1" id="KW-0472">Membrane</keyword>
<comment type="caution">
    <text evidence="2">The sequence shown here is derived from an EMBL/GenBank/DDBJ whole genome shotgun (WGS) entry which is preliminary data.</text>
</comment>
<name>A0A4Z1JG92_9HELO</name>
<evidence type="ECO:0000313" key="2">
    <source>
        <dbReference type="EMBL" id="TGO72729.1"/>
    </source>
</evidence>
<reference evidence="2 3" key="1">
    <citation type="submission" date="2017-12" db="EMBL/GenBank/DDBJ databases">
        <title>Comparative genomics of Botrytis spp.</title>
        <authorList>
            <person name="Valero-Jimenez C.A."/>
            <person name="Tapia P."/>
            <person name="Veloso J."/>
            <person name="Silva-Moreno E."/>
            <person name="Staats M."/>
            <person name="Valdes J.H."/>
            <person name="Van Kan J.A.L."/>
        </authorList>
    </citation>
    <scope>NUCLEOTIDE SEQUENCE [LARGE SCALE GENOMIC DNA]</scope>
    <source>
        <strain evidence="2 3">Be9601</strain>
    </source>
</reference>
<keyword evidence="3" id="KW-1185">Reference proteome</keyword>
<evidence type="ECO:0000313" key="3">
    <source>
        <dbReference type="Proteomes" id="UP000297229"/>
    </source>
</evidence>
<dbReference type="AlphaFoldDB" id="A0A4Z1JG92"/>
<proteinExistence type="predicted"/>
<gene>
    <name evidence="2" type="ORF">BELL_0424g00080</name>
</gene>
<organism evidence="2 3">
    <name type="scientific">Botrytis elliptica</name>
    <dbReference type="NCBI Taxonomy" id="278938"/>
    <lineage>
        <taxon>Eukaryota</taxon>
        <taxon>Fungi</taxon>
        <taxon>Dikarya</taxon>
        <taxon>Ascomycota</taxon>
        <taxon>Pezizomycotina</taxon>
        <taxon>Leotiomycetes</taxon>
        <taxon>Helotiales</taxon>
        <taxon>Sclerotiniaceae</taxon>
        <taxon>Botrytis</taxon>
    </lineage>
</organism>
<keyword evidence="1" id="KW-0812">Transmembrane</keyword>
<feature type="transmembrane region" description="Helical" evidence="1">
    <location>
        <begin position="75"/>
        <end position="97"/>
    </location>
</feature>
<dbReference type="EMBL" id="PQXM01000422">
    <property type="protein sequence ID" value="TGO72729.1"/>
    <property type="molecule type" value="Genomic_DNA"/>
</dbReference>
<dbReference type="Proteomes" id="UP000297229">
    <property type="component" value="Unassembled WGS sequence"/>
</dbReference>
<keyword evidence="1" id="KW-1133">Transmembrane helix</keyword>